<dbReference type="Proteomes" id="UP000831701">
    <property type="component" value="Chromosome 2"/>
</dbReference>
<reference evidence="1" key="1">
    <citation type="submission" date="2022-04" db="EMBL/GenBank/DDBJ databases">
        <title>Jade perch genome.</title>
        <authorList>
            <person name="Chao B."/>
        </authorList>
    </citation>
    <scope>NUCLEOTIDE SEQUENCE</scope>
    <source>
        <strain evidence="1">CB-2022</strain>
    </source>
</reference>
<organism evidence="1 2">
    <name type="scientific">Scortum barcoo</name>
    <name type="common">barcoo grunter</name>
    <dbReference type="NCBI Taxonomy" id="214431"/>
    <lineage>
        <taxon>Eukaryota</taxon>
        <taxon>Metazoa</taxon>
        <taxon>Chordata</taxon>
        <taxon>Craniata</taxon>
        <taxon>Vertebrata</taxon>
        <taxon>Euteleostomi</taxon>
        <taxon>Actinopterygii</taxon>
        <taxon>Neopterygii</taxon>
        <taxon>Teleostei</taxon>
        <taxon>Neoteleostei</taxon>
        <taxon>Acanthomorphata</taxon>
        <taxon>Eupercaria</taxon>
        <taxon>Centrarchiformes</taxon>
        <taxon>Terapontoidei</taxon>
        <taxon>Terapontidae</taxon>
        <taxon>Scortum</taxon>
    </lineage>
</organism>
<sequence>MEASQADFLRAVVAEKLTAAAQEILAVMESTVAGYEQEAAGLRLEVDRQRRQLEVLLQLQLPLKVEPADDQFPVCEPAAAGGGSPEEEVWRTVVVLDSSATLRSRWRKLKLSGINNKQKNQIMKQQRVFQKCPVQHLRCPRELEEEDFLVLLRSTFPQLADQKPFDVLTADKFKRLQPLNVEALTPEKICSSSRHSALYIRLKRNNPDSPSTSDQTRLLSPTVQSDRRKTNKPRFSESLDHIDLRIYILEDSQTEVISPSLFQKCLVQHLRCPRELEEEDFLVLLRSTFPQLADQKPFDVLTADRFKRLQPLRVETLTPEEICGSSRHSALYIRLKTQKELKPTKEEFHPSQKKDADSPSTSDQTRLLSPTVQSDRRKTNSLGISESLDHIDLRIYILEDSQISVLSNQVFKKYPVQQLRCPCGLKEEDFLVLLRSTFPQLADQKPFDVLTSDRFKRLQPLRAKALTPEKIYSSSRHSALYIRLKPPEKVQGKDAGANLSLSTDGTGLKMRVQSDRTKPGITEPQDHVDLSICILEDSQTNVIMPNVFQKCPVQQLRCPLGLQKEDFLDLLKSTFPQLDDQKPFEIFITDGNKELKPLRVETLTPEEIHRTNGHSALYIRLKEQEANVEEFHDSSASSDRTTLNMSCAVVSSSSTPQHEGTRTEKDDDEYGGRSEMLFLSESERDENEVSDDDCKPDERKRHLSKNEAEMMTKKHQVKHSGLQTTENGEAPLSCKVCRALQGKTSMLIGHAFSHMDNPERLCGVCGERSESAEELTSHLQHHQKTHSCNINAKSFLSINSGNRQAGKKPYECETCHKKFTRISWLNKHERAHVAVQSQKCDTCSKSFFSKTELKHHMLSHTEEKPHLCDVCEKIKVKMFYWMERSGGGSETIDGLSDMSKAEILRGIVTEKLTTAAREILAVVERTVAGYEEEASGFRREIDRQRRQLEVLLQPRVRLERRAVIPDLEGHEVVVVSEEEEEEEEHRQQSGVEEDTGSLGLLWYDDDDDDDGDEEQQLSVRPATSSRQKREDLKDPDYQITSRLISPRALSDRKRPGRPRISETRSHLDLRIRILDDSQTDVLSKRVFQKCPVQELRCPRGLQEVDFLDLLRSTFPQLANQKPFDVFTSDRTKRLQPLRVKSLTPEEICRSIRLTGAGNSALYIRLKMRILRPAVQTFIRDQMILHPVRLRRQLIRRPAGYHLPEIRLKGGGVADLVSAKNRPTTSSESACWRTPSQTCSQKMKSSVQELRCPRGLQEADFRDLLRSTFPQLAGENKSFSIFKSDRSRRLQRLNVKTLTPEEIYRTMKSTGIQKTLLYLRLKSGEEEDEEELHLVQRNDETTTDSPSTAAVVIKTDEVGFSSSSPGQHEEGNRVDVLPGSTTSHQRDVETEGAHDETAAQSQADSSDDDNKDGNEVIDGDDDWKPDPELQSSTLRRKREAKTFAVKGRLIQSSKTPCKVCGVWYRILGSLIKHAWSHVDEAHCVCGVCGEHFESAEDLKGHLKNYQKTHDCSYCGKSFLTVTGLNCHTTLHTGNRPFKCDVCNKTFAHMSSLSVHRWVHVADKPHKCDVCPKAFGLKAQLKAHSKVHTGRDKYHCNVCGKSFYDLRSLTRHKATHSGERRYGCEVCGKRFKLPGTR</sequence>
<keyword evidence="2" id="KW-1185">Reference proteome</keyword>
<protein>
    <submittedName>
        <fullName evidence="1">Uncharacterized protein</fullName>
    </submittedName>
</protein>
<evidence type="ECO:0000313" key="1">
    <source>
        <dbReference type="EMBL" id="KAI3376492.1"/>
    </source>
</evidence>
<name>A0ACB8XAF1_9TELE</name>
<gene>
    <name evidence="1" type="ORF">L3Q82_016451</name>
</gene>
<comment type="caution">
    <text evidence="1">The sequence shown here is derived from an EMBL/GenBank/DDBJ whole genome shotgun (WGS) entry which is preliminary data.</text>
</comment>
<dbReference type="EMBL" id="CM041532">
    <property type="protein sequence ID" value="KAI3376492.1"/>
    <property type="molecule type" value="Genomic_DNA"/>
</dbReference>
<proteinExistence type="predicted"/>
<accession>A0ACB8XAF1</accession>
<evidence type="ECO:0000313" key="2">
    <source>
        <dbReference type="Proteomes" id="UP000831701"/>
    </source>
</evidence>